<feature type="region of interest" description="Disordered" evidence="1">
    <location>
        <begin position="42"/>
        <end position="105"/>
    </location>
</feature>
<evidence type="ECO:0000256" key="1">
    <source>
        <dbReference type="SAM" id="MobiDB-lite"/>
    </source>
</evidence>
<feature type="compositionally biased region" description="Polar residues" evidence="1">
    <location>
        <begin position="82"/>
        <end position="105"/>
    </location>
</feature>
<name>A0A0G4L6U2_VERLO</name>
<evidence type="ECO:0000313" key="3">
    <source>
        <dbReference type="Proteomes" id="UP000044602"/>
    </source>
</evidence>
<protein>
    <submittedName>
        <fullName evidence="2">Uncharacterized protein</fullName>
    </submittedName>
</protein>
<dbReference type="STRING" id="100787.A0A0G4L6U2"/>
<organism evidence="2 3">
    <name type="scientific">Verticillium longisporum</name>
    <name type="common">Verticillium dahliae var. longisporum</name>
    <dbReference type="NCBI Taxonomy" id="100787"/>
    <lineage>
        <taxon>Eukaryota</taxon>
        <taxon>Fungi</taxon>
        <taxon>Dikarya</taxon>
        <taxon>Ascomycota</taxon>
        <taxon>Pezizomycotina</taxon>
        <taxon>Sordariomycetes</taxon>
        <taxon>Hypocreomycetidae</taxon>
        <taxon>Glomerellales</taxon>
        <taxon>Plectosphaerellaceae</taxon>
        <taxon>Verticillium</taxon>
    </lineage>
</organism>
<reference evidence="2 3" key="1">
    <citation type="submission" date="2015-05" db="EMBL/GenBank/DDBJ databases">
        <authorList>
            <person name="Wang D.B."/>
            <person name="Wang M."/>
        </authorList>
    </citation>
    <scope>NUCLEOTIDE SEQUENCE [LARGE SCALE GENOMIC DNA]</scope>
    <source>
        <strain evidence="2">VL1</strain>
    </source>
</reference>
<proteinExistence type="predicted"/>
<feature type="region of interest" description="Disordered" evidence="1">
    <location>
        <begin position="128"/>
        <end position="149"/>
    </location>
</feature>
<sequence>MATPTGPFVLRPATPASVLPAKRMDDELQIVAVNPVKKRRLNNLGVAPTPQAFEHSTSAAPSPRPALMTSDPKRSGPKIEQRTSTAAAVLSSQPPESPSAWSATRTLGPGFEKLNNLDTLWIAPASSPCDSPPLSPKQLPQRLLPGSTRSQSVRKFTVPIKNEGCDGLGSHASRTGMEGHMFAMTPPYIAEAAPDPAEDAMTAILAEATEFKPYGTTEACGLNDWLLEFRDTECGQDGLRHEVRVPPTQIVDHVSHVKSNDKKNYHNFGRRISFRQLDRPQNKVEQPSVTPPNPSTSHDAAVSSYNTSSMQDYKDGPKAQGTCLKCLQAKLRQRAAAISANEMQSSLAPGSFQASSLAQPAWTPGFNMNSTVNGNIMPAAHGQLIPSQFIAGLVGSARQSQFLGRIPLGQNTTRPTPFSSSTDDMLGTRNSQVPIHSTQATTSGKHLIVDIADTCAEVFPFEAVAKRHHQPVQKVRDVFSAIIQVPLLRCPTDKRRAGKLATARLKEYTQAKKRIGPDNQDRGDRHRELGQEDQYFSAWDVAKLLGPTDAQPGHHFDSAGPW</sequence>
<dbReference type="EMBL" id="CVQH01008890">
    <property type="protein sequence ID" value="CRK17708.1"/>
    <property type="molecule type" value="Genomic_DNA"/>
</dbReference>
<accession>A0A0G4L6U2</accession>
<keyword evidence="3" id="KW-1185">Reference proteome</keyword>
<dbReference type="AlphaFoldDB" id="A0A0G4L6U2"/>
<feature type="compositionally biased region" description="Basic and acidic residues" evidence="1">
    <location>
        <begin position="71"/>
        <end position="81"/>
    </location>
</feature>
<evidence type="ECO:0000313" key="2">
    <source>
        <dbReference type="EMBL" id="CRK17708.1"/>
    </source>
</evidence>
<feature type="region of interest" description="Disordered" evidence="1">
    <location>
        <begin position="275"/>
        <end position="302"/>
    </location>
</feature>
<gene>
    <name evidence="2" type="ORF">BN1708_002990</name>
</gene>
<dbReference type="Proteomes" id="UP000044602">
    <property type="component" value="Unassembled WGS sequence"/>
</dbReference>